<reference evidence="2 3" key="1">
    <citation type="journal article" date="2023" name="G3 (Bethesda)">
        <title>A chromosome-length genome assembly and annotation of blackberry (Rubus argutus, cv. 'Hillquist').</title>
        <authorList>
            <person name="Bruna T."/>
            <person name="Aryal R."/>
            <person name="Dudchenko O."/>
            <person name="Sargent D.J."/>
            <person name="Mead D."/>
            <person name="Buti M."/>
            <person name="Cavallini A."/>
            <person name="Hytonen T."/>
            <person name="Andres J."/>
            <person name="Pham M."/>
            <person name="Weisz D."/>
            <person name="Mascagni F."/>
            <person name="Usai G."/>
            <person name="Natali L."/>
            <person name="Bassil N."/>
            <person name="Fernandez G.E."/>
            <person name="Lomsadze A."/>
            <person name="Armour M."/>
            <person name="Olukolu B."/>
            <person name="Poorten T."/>
            <person name="Britton C."/>
            <person name="Davik J."/>
            <person name="Ashrafi H."/>
            <person name="Aiden E.L."/>
            <person name="Borodovsky M."/>
            <person name="Worthington M."/>
        </authorList>
    </citation>
    <scope>NUCLEOTIDE SEQUENCE [LARGE SCALE GENOMIC DNA]</scope>
    <source>
        <strain evidence="2">PI 553951</strain>
    </source>
</reference>
<accession>A0AAW1XN71</accession>
<dbReference type="InterPro" id="IPR001810">
    <property type="entry name" value="F-box_dom"/>
</dbReference>
<feature type="domain" description="F-box" evidence="1">
    <location>
        <begin position="5"/>
        <end position="52"/>
    </location>
</feature>
<evidence type="ECO:0000259" key="1">
    <source>
        <dbReference type="PROSITE" id="PS50181"/>
    </source>
</evidence>
<dbReference type="Proteomes" id="UP001457282">
    <property type="component" value="Unassembled WGS sequence"/>
</dbReference>
<dbReference type="PANTHER" id="PTHR44259:SF107">
    <property type="entry name" value="F-BOX PROTEIN SKIP23-LIKE"/>
    <property type="match status" value="1"/>
</dbReference>
<dbReference type="SUPFAM" id="SSF81383">
    <property type="entry name" value="F-box domain"/>
    <property type="match status" value="1"/>
</dbReference>
<keyword evidence="3" id="KW-1185">Reference proteome</keyword>
<dbReference type="InterPro" id="IPR050942">
    <property type="entry name" value="F-box_BR-signaling"/>
</dbReference>
<dbReference type="PROSITE" id="PS50181">
    <property type="entry name" value="FBOX"/>
    <property type="match status" value="1"/>
</dbReference>
<dbReference type="AlphaFoldDB" id="A0AAW1XN71"/>
<dbReference type="SMART" id="SM00256">
    <property type="entry name" value="FBOX"/>
    <property type="match status" value="1"/>
</dbReference>
<dbReference type="EMBL" id="JBEDUW010000003">
    <property type="protein sequence ID" value="KAK9937896.1"/>
    <property type="molecule type" value="Genomic_DNA"/>
</dbReference>
<dbReference type="PANTHER" id="PTHR44259">
    <property type="entry name" value="OS07G0183000 PROTEIN-RELATED"/>
    <property type="match status" value="1"/>
</dbReference>
<dbReference type="Gene3D" id="1.20.1280.50">
    <property type="match status" value="1"/>
</dbReference>
<sequence>MDPGPRDWATLPKDLLHSVVERLLLPSDYLRFSIVCTSWHSVARDNKVVRDRMTAPMLLIYTGKEDYWKLYDIMVNKFLDLQVRVPNKRLCGSSKDWLIFVDKNVANKNFGVTLINPFFRVRGRREKENSIIRLPPLTPPGWKKWFRGRTEDFVTKATMSGDPILNPSNCIVVIIYLEKCLLAFIKPGKDTTWTYVDASVDNTDRGCRLIEEVAYLEGKFYAVNHWSELLSFDVTAESYSNVKLVVPAGPRPGHVTRRSLVETKEKELLMVHRYVEYDFKKHINVTKKFRVFELNFNRCNWVEKRTLGGFAIFLGDNTSVAVRPSKFSTYLPNCIYFSHDSFGAYDYGVYNVEDESFSQPYTEQAKNLVNKTHQLPIWVVPRFHL</sequence>
<dbReference type="Pfam" id="PF12937">
    <property type="entry name" value="F-box-like"/>
    <property type="match status" value="1"/>
</dbReference>
<dbReference type="Pfam" id="PF03478">
    <property type="entry name" value="Beta-prop_KIB1-4"/>
    <property type="match status" value="1"/>
</dbReference>
<dbReference type="InterPro" id="IPR036047">
    <property type="entry name" value="F-box-like_dom_sf"/>
</dbReference>
<comment type="caution">
    <text evidence="2">The sequence shown here is derived from an EMBL/GenBank/DDBJ whole genome shotgun (WGS) entry which is preliminary data.</text>
</comment>
<protein>
    <recommendedName>
        <fullName evidence="1">F-box domain-containing protein</fullName>
    </recommendedName>
</protein>
<name>A0AAW1XN71_RUBAR</name>
<evidence type="ECO:0000313" key="2">
    <source>
        <dbReference type="EMBL" id="KAK9937896.1"/>
    </source>
</evidence>
<dbReference type="InterPro" id="IPR005174">
    <property type="entry name" value="KIB1-4_b-propeller"/>
</dbReference>
<gene>
    <name evidence="2" type="ORF">M0R45_014662</name>
</gene>
<proteinExistence type="predicted"/>
<organism evidence="2 3">
    <name type="scientific">Rubus argutus</name>
    <name type="common">Southern blackberry</name>
    <dbReference type="NCBI Taxonomy" id="59490"/>
    <lineage>
        <taxon>Eukaryota</taxon>
        <taxon>Viridiplantae</taxon>
        <taxon>Streptophyta</taxon>
        <taxon>Embryophyta</taxon>
        <taxon>Tracheophyta</taxon>
        <taxon>Spermatophyta</taxon>
        <taxon>Magnoliopsida</taxon>
        <taxon>eudicotyledons</taxon>
        <taxon>Gunneridae</taxon>
        <taxon>Pentapetalae</taxon>
        <taxon>rosids</taxon>
        <taxon>fabids</taxon>
        <taxon>Rosales</taxon>
        <taxon>Rosaceae</taxon>
        <taxon>Rosoideae</taxon>
        <taxon>Rosoideae incertae sedis</taxon>
        <taxon>Rubus</taxon>
    </lineage>
</organism>
<evidence type="ECO:0000313" key="3">
    <source>
        <dbReference type="Proteomes" id="UP001457282"/>
    </source>
</evidence>